<gene>
    <name evidence="1" type="ORF">GCM10010191_82080</name>
</gene>
<name>A0ABN3KAG0_9ACTN</name>
<sequence length="93" mass="9977">MGRVSDGDGVERLEELAEALGKLGVPARLRAADDGRTCLRASHPQVPLSTDVHVRSFEAGACFLSEWETIICPAANTAEAVAYIARLLDLRIS</sequence>
<evidence type="ECO:0000313" key="2">
    <source>
        <dbReference type="Proteomes" id="UP001501231"/>
    </source>
</evidence>
<dbReference type="EMBL" id="BAAARW010000038">
    <property type="protein sequence ID" value="GAA2451546.1"/>
    <property type="molecule type" value="Genomic_DNA"/>
</dbReference>
<evidence type="ECO:0000313" key="1">
    <source>
        <dbReference type="EMBL" id="GAA2451546.1"/>
    </source>
</evidence>
<accession>A0ABN3KAG0</accession>
<protein>
    <submittedName>
        <fullName evidence="1">Uncharacterized protein</fullName>
    </submittedName>
</protein>
<proteinExistence type="predicted"/>
<dbReference type="Proteomes" id="UP001501231">
    <property type="component" value="Unassembled WGS sequence"/>
</dbReference>
<keyword evidence="2" id="KW-1185">Reference proteome</keyword>
<organism evidence="1 2">
    <name type="scientific">Actinomadura vinacea</name>
    <dbReference type="NCBI Taxonomy" id="115336"/>
    <lineage>
        <taxon>Bacteria</taxon>
        <taxon>Bacillati</taxon>
        <taxon>Actinomycetota</taxon>
        <taxon>Actinomycetes</taxon>
        <taxon>Streptosporangiales</taxon>
        <taxon>Thermomonosporaceae</taxon>
        <taxon>Actinomadura</taxon>
    </lineage>
</organism>
<comment type="caution">
    <text evidence="1">The sequence shown here is derived from an EMBL/GenBank/DDBJ whole genome shotgun (WGS) entry which is preliminary data.</text>
</comment>
<reference evidence="1 2" key="1">
    <citation type="journal article" date="2019" name="Int. J. Syst. Evol. Microbiol.">
        <title>The Global Catalogue of Microorganisms (GCM) 10K type strain sequencing project: providing services to taxonomists for standard genome sequencing and annotation.</title>
        <authorList>
            <consortium name="The Broad Institute Genomics Platform"/>
            <consortium name="The Broad Institute Genome Sequencing Center for Infectious Disease"/>
            <person name="Wu L."/>
            <person name="Ma J."/>
        </authorList>
    </citation>
    <scope>NUCLEOTIDE SEQUENCE [LARGE SCALE GENOMIC DNA]</scope>
    <source>
        <strain evidence="1 2">JCM 3325</strain>
    </source>
</reference>